<accession>A0A6J4CYN5</accession>
<protein>
    <submittedName>
        <fullName evidence="1">AlwI family type II restriction endonuclease</fullName>
    </submittedName>
</protein>
<dbReference type="Proteomes" id="UP000317935">
    <property type="component" value="Chromosome"/>
</dbReference>
<dbReference type="AlphaFoldDB" id="A0A6J4CYN5"/>
<proteinExistence type="predicted"/>
<organism evidence="1 2">
    <name type="scientific">Helicobacter suis</name>
    <dbReference type="NCBI Taxonomy" id="104628"/>
    <lineage>
        <taxon>Bacteria</taxon>
        <taxon>Pseudomonadati</taxon>
        <taxon>Campylobacterota</taxon>
        <taxon>Epsilonproteobacteria</taxon>
        <taxon>Campylobacterales</taxon>
        <taxon>Helicobacteraceae</taxon>
        <taxon>Helicobacter</taxon>
    </lineage>
</organism>
<dbReference type="GO" id="GO:0004519">
    <property type="term" value="F:endonuclease activity"/>
    <property type="evidence" value="ECO:0007669"/>
    <property type="project" value="UniProtKB-KW"/>
</dbReference>
<evidence type="ECO:0000313" key="1">
    <source>
        <dbReference type="EMBL" id="BCD70481.1"/>
    </source>
</evidence>
<reference evidence="1 2" key="1">
    <citation type="submission" date="2019-06" db="EMBL/GenBank/DDBJ databases">
        <title>Complete genome sequence of Helicobacter suis SNTW101c.</title>
        <authorList>
            <person name="Rimbara E."/>
            <person name="Suzuki M."/>
            <person name="Matsui H."/>
            <person name="Nakamura M."/>
            <person name="Mori S."/>
            <person name="Shibayama K."/>
        </authorList>
    </citation>
    <scope>NUCLEOTIDE SEQUENCE [LARGE SCALE GENOMIC DNA]</scope>
    <source>
        <strain evidence="1 2">SNTW101c</strain>
    </source>
</reference>
<name>A0A6J4CYN5_9HELI</name>
<dbReference type="EMBL" id="AP019774">
    <property type="protein sequence ID" value="BCD70481.1"/>
    <property type="molecule type" value="Genomic_DNA"/>
</dbReference>
<dbReference type="CDD" id="cd22316">
    <property type="entry name" value="BspD6I-like"/>
    <property type="match status" value="1"/>
</dbReference>
<dbReference type="Pfam" id="PF09491">
    <property type="entry name" value="RE_AlwI"/>
    <property type="match status" value="1"/>
</dbReference>
<keyword evidence="1" id="KW-0378">Hydrolase</keyword>
<dbReference type="Gene3D" id="3.40.91.50">
    <property type="match status" value="1"/>
</dbReference>
<dbReference type="OrthoDB" id="5314016at2"/>
<keyword evidence="1" id="KW-0540">Nuclease</keyword>
<evidence type="ECO:0000313" key="2">
    <source>
        <dbReference type="Proteomes" id="UP000317935"/>
    </source>
</evidence>
<gene>
    <name evidence="1" type="ORF">SNTW_11260</name>
</gene>
<dbReference type="RefSeq" id="WP_064430207.1">
    <property type="nucleotide sequence ID" value="NZ_AP019774.1"/>
</dbReference>
<keyword evidence="1" id="KW-0255">Endonuclease</keyword>
<dbReference type="InterPro" id="IPR018573">
    <property type="entry name" value="Restrct_endonuc_II_AlwI"/>
</dbReference>
<sequence>MITKKPNAPINLGDTSFRRKEIVGDYKTLLQGLCDLHLEWDIHNGSQEMFYRYVLESGLIKPPDKDISHAEQAKRARTYSNALVKIGFIDHKRVLTPAGLAFLHNEIKLDFLESLLGLKQDNVAFLRQLFKLEVHQNGSIIYFYRIALVLLLRFYKIPLDHFCKILLSLEPKQHAGTLTSVLDGYQKVIENKQDIYAFIKQLHIKSKEVHFTNDKMQIEKFNIYFKNRKSQNSTVLYWQFYQACLNFYNAKTPTNLENLYTIGSNQVVIKAFGFGKPLFVESLVSGKDNILFGAPNLEEFNRQFYERYRDSRHYDQVQEYSDVLIRIFRVSGLISFNNNLVSLKQREVIQEIFSSENQIILDAQFSPPTNALSLYQDLSLVQILNLEQNALESFEKRIRAKCQIPSKVSTQDFFKNQYERQFEAKIESLYTDSQLCALLGMFGHKSQHKKIQEITTDNASVPTIFEYIVALVWHRISGKDFNLQDSMKLSLDADGLPLLHAPGGDGDIIARHATFDTMLEVTLMDKNAQKRGELEPVIRHGANLSAQNNQQGRKSYVFFIADTLDVNVINLFRASAYAQLQHTRQKISTNGVKIFALNTKQLGYLLEKKPNYKALIATIFKDYSYNNPKPITYQWHKEVWQAVKALCVP</sequence>